<keyword evidence="1" id="KW-0472">Membrane</keyword>
<protein>
    <submittedName>
        <fullName evidence="2">Uncharacterized protein</fullName>
    </submittedName>
</protein>
<evidence type="ECO:0000256" key="1">
    <source>
        <dbReference type="SAM" id="Phobius"/>
    </source>
</evidence>
<organism evidence="2 3">
    <name type="scientific">Paractinoplanes ovalisporus</name>
    <dbReference type="NCBI Taxonomy" id="2810368"/>
    <lineage>
        <taxon>Bacteria</taxon>
        <taxon>Bacillati</taxon>
        <taxon>Actinomycetota</taxon>
        <taxon>Actinomycetes</taxon>
        <taxon>Micromonosporales</taxon>
        <taxon>Micromonosporaceae</taxon>
        <taxon>Paractinoplanes</taxon>
    </lineage>
</organism>
<keyword evidence="1" id="KW-0812">Transmembrane</keyword>
<dbReference type="Proteomes" id="UP000632138">
    <property type="component" value="Unassembled WGS sequence"/>
</dbReference>
<accession>A0ABS2AN60</accession>
<sequence>MAEQPERRGQVDVVLVTNGVLTAVGGVFLATSSLAITVVAAVTAVVLVVIVLWSGR</sequence>
<reference evidence="2 3" key="1">
    <citation type="submission" date="2021-01" db="EMBL/GenBank/DDBJ databases">
        <title>Actinoplanes sp. nov. LDG1-06 isolated from lichen.</title>
        <authorList>
            <person name="Saeng-In P."/>
            <person name="Phongsopitanun W."/>
            <person name="Kanchanasin P."/>
            <person name="Yuki M."/>
            <person name="Kudo T."/>
            <person name="Ohkuma M."/>
            <person name="Tanasupawat S."/>
        </authorList>
    </citation>
    <scope>NUCLEOTIDE SEQUENCE [LARGE SCALE GENOMIC DNA]</scope>
    <source>
        <strain evidence="2 3">LDG1-06</strain>
    </source>
</reference>
<evidence type="ECO:0000313" key="3">
    <source>
        <dbReference type="Proteomes" id="UP000632138"/>
    </source>
</evidence>
<dbReference type="RefSeq" id="WP_203380806.1">
    <property type="nucleotide sequence ID" value="NZ_JAENHP010000016.1"/>
</dbReference>
<dbReference type="EMBL" id="JAENHP010000016">
    <property type="protein sequence ID" value="MBM2620828.1"/>
    <property type="molecule type" value="Genomic_DNA"/>
</dbReference>
<evidence type="ECO:0000313" key="2">
    <source>
        <dbReference type="EMBL" id="MBM2620828.1"/>
    </source>
</evidence>
<name>A0ABS2AN60_9ACTN</name>
<keyword evidence="1" id="KW-1133">Transmembrane helix</keyword>
<proteinExistence type="predicted"/>
<gene>
    <name evidence="2" type="ORF">JIG36_35545</name>
</gene>
<keyword evidence="3" id="KW-1185">Reference proteome</keyword>
<comment type="caution">
    <text evidence="2">The sequence shown here is derived from an EMBL/GenBank/DDBJ whole genome shotgun (WGS) entry which is preliminary data.</text>
</comment>
<feature type="transmembrane region" description="Helical" evidence="1">
    <location>
        <begin position="20"/>
        <end position="53"/>
    </location>
</feature>